<dbReference type="Gene3D" id="3.40.50.1000">
    <property type="entry name" value="HAD superfamily/HAD-like"/>
    <property type="match status" value="1"/>
</dbReference>
<dbReference type="InterPro" id="IPR036412">
    <property type="entry name" value="HAD-like_sf"/>
</dbReference>
<dbReference type="PANTHER" id="PTHR43434">
    <property type="entry name" value="PHOSPHOGLYCOLATE PHOSPHATASE"/>
    <property type="match status" value="1"/>
</dbReference>
<dbReference type="PANTHER" id="PTHR43434:SF1">
    <property type="entry name" value="PHOSPHOGLYCOLATE PHOSPHATASE"/>
    <property type="match status" value="1"/>
</dbReference>
<dbReference type="AlphaFoldDB" id="A0A2S6GEJ7"/>
<dbReference type="RefSeq" id="WP_219824164.1">
    <property type="nucleotide sequence ID" value="NZ_CP154825.1"/>
</dbReference>
<comment type="caution">
    <text evidence="1">The sequence shown here is derived from an EMBL/GenBank/DDBJ whole genome shotgun (WGS) entry which is preliminary data.</text>
</comment>
<name>A0A2S6GEJ7_9PSEU</name>
<dbReference type="SFLD" id="SFLDS00003">
    <property type="entry name" value="Haloacid_Dehalogenase"/>
    <property type="match status" value="1"/>
</dbReference>
<organism evidence="1 2">
    <name type="scientific">Actinokineospora auranticolor</name>
    <dbReference type="NCBI Taxonomy" id="155976"/>
    <lineage>
        <taxon>Bacteria</taxon>
        <taxon>Bacillati</taxon>
        <taxon>Actinomycetota</taxon>
        <taxon>Actinomycetes</taxon>
        <taxon>Pseudonocardiales</taxon>
        <taxon>Pseudonocardiaceae</taxon>
        <taxon>Actinokineospora</taxon>
    </lineage>
</organism>
<accession>A0A2S6GEJ7</accession>
<reference evidence="1 2" key="1">
    <citation type="submission" date="2018-02" db="EMBL/GenBank/DDBJ databases">
        <title>Genomic Encyclopedia of Archaeal and Bacterial Type Strains, Phase II (KMG-II): from individual species to whole genera.</title>
        <authorList>
            <person name="Goeker M."/>
        </authorList>
    </citation>
    <scope>NUCLEOTIDE SEQUENCE [LARGE SCALE GENOMIC DNA]</scope>
    <source>
        <strain evidence="1 2">YU 961-1</strain>
    </source>
</reference>
<dbReference type="InterPro" id="IPR023214">
    <property type="entry name" value="HAD_sf"/>
</dbReference>
<dbReference type="InterPro" id="IPR041492">
    <property type="entry name" value="HAD_2"/>
</dbReference>
<dbReference type="GO" id="GO:0006281">
    <property type="term" value="P:DNA repair"/>
    <property type="evidence" value="ECO:0007669"/>
    <property type="project" value="TreeGrafter"/>
</dbReference>
<dbReference type="SUPFAM" id="SSF56784">
    <property type="entry name" value="HAD-like"/>
    <property type="match status" value="1"/>
</dbReference>
<keyword evidence="2" id="KW-1185">Reference proteome</keyword>
<dbReference type="InterPro" id="IPR023198">
    <property type="entry name" value="PGP-like_dom2"/>
</dbReference>
<proteinExistence type="predicted"/>
<evidence type="ECO:0000313" key="2">
    <source>
        <dbReference type="Proteomes" id="UP000239203"/>
    </source>
</evidence>
<dbReference type="Proteomes" id="UP000239203">
    <property type="component" value="Unassembled WGS sequence"/>
</dbReference>
<dbReference type="GO" id="GO:0008967">
    <property type="term" value="F:phosphoglycolate phosphatase activity"/>
    <property type="evidence" value="ECO:0007669"/>
    <property type="project" value="TreeGrafter"/>
</dbReference>
<sequence length="219" mass="23516">MSEQARQLVERARAVVFDLDDTLVMTRVVKWAQHQAVAARFYGITLTEVELAAHWGKPFDELISLLYRDSAPLEEMRAANLTLEPRYRKPVMDGARDVVDGLLDRGAHVGVVTSANTGPTLSDLDWVGFPTGRLRFVHGADATAAHKPDPAVFDDAIRLLAAHGVGPAETVYVGDSIMDLHAARGAGLGFVGVTTGQVRGARFAEEGACWVAGLAELVG</sequence>
<dbReference type="EMBL" id="PTIX01000026">
    <property type="protein sequence ID" value="PPK63642.1"/>
    <property type="molecule type" value="Genomic_DNA"/>
</dbReference>
<dbReference type="Pfam" id="PF13419">
    <property type="entry name" value="HAD_2"/>
    <property type="match status" value="1"/>
</dbReference>
<protein>
    <submittedName>
        <fullName evidence="1">Phosphoglycolate phosphatase</fullName>
    </submittedName>
</protein>
<gene>
    <name evidence="1" type="ORF">CLV40_12649</name>
</gene>
<dbReference type="SFLD" id="SFLDG01129">
    <property type="entry name" value="C1.5:_HAD__Beta-PGM__Phosphata"/>
    <property type="match status" value="1"/>
</dbReference>
<dbReference type="InterPro" id="IPR050155">
    <property type="entry name" value="HAD-like_hydrolase_sf"/>
</dbReference>
<dbReference type="Gene3D" id="1.10.150.240">
    <property type="entry name" value="Putative phosphatase, domain 2"/>
    <property type="match status" value="1"/>
</dbReference>
<evidence type="ECO:0000313" key="1">
    <source>
        <dbReference type="EMBL" id="PPK63642.1"/>
    </source>
</evidence>